<dbReference type="Gramene" id="KQL26635">
    <property type="protein sequence ID" value="KQL26635"/>
    <property type="gene ID" value="SETIT_033767mg"/>
</dbReference>
<dbReference type="Proteomes" id="UP000004995">
    <property type="component" value="Unassembled WGS sequence"/>
</dbReference>
<name>K4A4G3_SETIT</name>
<reference evidence="3" key="1">
    <citation type="journal article" date="2012" name="Nat. Biotechnol.">
        <title>Reference genome sequence of the model plant Setaria.</title>
        <authorList>
            <person name="Bennetzen J.L."/>
            <person name="Schmutz J."/>
            <person name="Wang H."/>
            <person name="Percifield R."/>
            <person name="Hawkins J."/>
            <person name="Pontaroli A.C."/>
            <person name="Estep M."/>
            <person name="Feng L."/>
            <person name="Vaughn J.N."/>
            <person name="Grimwood J."/>
            <person name="Jenkins J."/>
            <person name="Barry K."/>
            <person name="Lindquist E."/>
            <person name="Hellsten U."/>
            <person name="Deshpande S."/>
            <person name="Wang X."/>
            <person name="Wu X."/>
            <person name="Mitros T."/>
            <person name="Triplett J."/>
            <person name="Yang X."/>
            <person name="Ye C.Y."/>
            <person name="Mauro-Herrera M."/>
            <person name="Wang L."/>
            <person name="Li P."/>
            <person name="Sharma M."/>
            <person name="Sharma R."/>
            <person name="Ronald P.C."/>
            <person name="Panaud O."/>
            <person name="Kellogg E.A."/>
            <person name="Brutnell T.P."/>
            <person name="Doust A.N."/>
            <person name="Tuskan G.A."/>
            <person name="Rokhsar D."/>
            <person name="Devos K.M."/>
        </authorList>
    </citation>
    <scope>NUCLEOTIDE SEQUENCE [LARGE SCALE GENOMIC DNA]</scope>
    <source>
        <strain evidence="3">cv. Yugu1</strain>
    </source>
</reference>
<organism evidence="2 3">
    <name type="scientific">Setaria italica</name>
    <name type="common">Foxtail millet</name>
    <name type="synonym">Panicum italicum</name>
    <dbReference type="NCBI Taxonomy" id="4555"/>
    <lineage>
        <taxon>Eukaryota</taxon>
        <taxon>Viridiplantae</taxon>
        <taxon>Streptophyta</taxon>
        <taxon>Embryophyta</taxon>
        <taxon>Tracheophyta</taxon>
        <taxon>Spermatophyta</taxon>
        <taxon>Magnoliopsida</taxon>
        <taxon>Liliopsida</taxon>
        <taxon>Poales</taxon>
        <taxon>Poaceae</taxon>
        <taxon>PACMAD clade</taxon>
        <taxon>Panicoideae</taxon>
        <taxon>Panicodae</taxon>
        <taxon>Paniceae</taxon>
        <taxon>Cenchrinae</taxon>
        <taxon>Setaria</taxon>
    </lineage>
</organism>
<dbReference type="EnsemblPlants" id="KQL26635">
    <property type="protein sequence ID" value="KQL26635"/>
    <property type="gene ID" value="SETIT_033767mg"/>
</dbReference>
<dbReference type="HOGENOM" id="CLU_3017845_0_0_1"/>
<evidence type="ECO:0000313" key="3">
    <source>
        <dbReference type="Proteomes" id="UP000004995"/>
    </source>
</evidence>
<accession>K4A4G3</accession>
<dbReference type="EMBL" id="AGNK02001332">
    <property type="status" value="NOT_ANNOTATED_CDS"/>
    <property type="molecule type" value="Genomic_DNA"/>
</dbReference>
<dbReference type="AlphaFoldDB" id="K4A4G3"/>
<keyword evidence="1" id="KW-0732">Signal</keyword>
<protein>
    <submittedName>
        <fullName evidence="2">Uncharacterized protein</fullName>
    </submittedName>
</protein>
<sequence length="56" mass="6392">MQEAWQFALLLLNLPHAELSIRAGLLACTTHRIETEFRGQRLVRSRIVARSMSNAD</sequence>
<keyword evidence="3" id="KW-1185">Reference proteome</keyword>
<feature type="chain" id="PRO_5010128554" evidence="1">
    <location>
        <begin position="20"/>
        <end position="56"/>
    </location>
</feature>
<feature type="signal peptide" evidence="1">
    <location>
        <begin position="1"/>
        <end position="19"/>
    </location>
</feature>
<evidence type="ECO:0000256" key="1">
    <source>
        <dbReference type="SAM" id="SignalP"/>
    </source>
</evidence>
<evidence type="ECO:0000313" key="2">
    <source>
        <dbReference type="EnsemblPlants" id="KQL26635"/>
    </source>
</evidence>
<dbReference type="InParanoid" id="K4A4G3"/>
<proteinExistence type="predicted"/>
<reference evidence="2" key="2">
    <citation type="submission" date="2018-08" db="UniProtKB">
        <authorList>
            <consortium name="EnsemblPlants"/>
        </authorList>
    </citation>
    <scope>IDENTIFICATION</scope>
    <source>
        <strain evidence="2">Yugu1</strain>
    </source>
</reference>